<reference evidence="8" key="2">
    <citation type="submission" date="2021-04" db="EMBL/GenBank/DDBJ databases">
        <authorList>
            <person name="Gilroy R."/>
        </authorList>
    </citation>
    <scope>NUCLEOTIDE SEQUENCE</scope>
    <source>
        <strain evidence="8">CHK189-11263</strain>
    </source>
</reference>
<comment type="function">
    <text evidence="2 7">Catalyzes the formation of N(7)-methylguanine at position 46 (m7G46) in tRNA.</text>
</comment>
<dbReference type="Pfam" id="PF02390">
    <property type="entry name" value="Methyltransf_4"/>
    <property type="match status" value="1"/>
</dbReference>
<keyword evidence="3 7" id="KW-0489">Methyltransferase</keyword>
<dbReference type="Gene3D" id="3.40.50.150">
    <property type="entry name" value="Vaccinia Virus protein VP39"/>
    <property type="match status" value="1"/>
</dbReference>
<feature type="binding site" evidence="7">
    <location>
        <position position="118"/>
    </location>
    <ligand>
        <name>S-adenosyl-L-methionine</name>
        <dbReference type="ChEBI" id="CHEBI:59789"/>
    </ligand>
</feature>
<organism evidence="8 9">
    <name type="scientific">Candidatus Flavonifractor intestinipullorum</name>
    <dbReference type="NCBI Taxonomy" id="2838587"/>
    <lineage>
        <taxon>Bacteria</taxon>
        <taxon>Bacillati</taxon>
        <taxon>Bacillota</taxon>
        <taxon>Clostridia</taxon>
        <taxon>Eubacteriales</taxon>
        <taxon>Oscillospiraceae</taxon>
        <taxon>Flavonifractor</taxon>
    </lineage>
</organism>
<keyword evidence="4 7" id="KW-0808">Transferase</keyword>
<sequence length="238" mass="27733">MRMRKKPNLDRRLARCADMLAAEPEAWKGRWRTRQPEARELHLEIGCGKGRFTVETARLHPENLYIAIERVPDAMIIAMERAQEQGVKNVCFIDADAARLRDYFAPGEVDRIYLNFSDPWPSHRHSKRRLTHTDFLMRYRQVLRPGGEIHFKTDNSDLYEWSLFQFPKAGFALSEVTRDLHWDGVQGVMTDYEEKFFQQGKPINRCVAAMGALPAEMEEWIDPLDKPRTARPAASEEE</sequence>
<dbReference type="NCBIfam" id="NF001080">
    <property type="entry name" value="PRK00121.2-2"/>
    <property type="match status" value="1"/>
</dbReference>
<comment type="pathway">
    <text evidence="7">tRNA modification; N(7)-methylguanine-tRNA biosynthesis.</text>
</comment>
<dbReference type="NCBIfam" id="TIGR00091">
    <property type="entry name" value="tRNA (guanosine(46)-N7)-methyltransferase TrmB"/>
    <property type="match status" value="1"/>
</dbReference>
<dbReference type="PANTHER" id="PTHR23417">
    <property type="entry name" value="3-DEOXY-D-MANNO-OCTULOSONIC-ACID TRANSFERASE/TRNA GUANINE-N 7 - -METHYLTRANSFERASE"/>
    <property type="match status" value="1"/>
</dbReference>
<dbReference type="HAMAP" id="MF_01057">
    <property type="entry name" value="tRNA_methyltr_TrmB"/>
    <property type="match status" value="1"/>
</dbReference>
<dbReference type="InterPro" id="IPR003358">
    <property type="entry name" value="tRNA_(Gua-N-7)_MeTrfase_Trmb"/>
</dbReference>
<dbReference type="SUPFAM" id="SSF53335">
    <property type="entry name" value="S-adenosyl-L-methionine-dependent methyltransferases"/>
    <property type="match status" value="1"/>
</dbReference>
<reference evidence="8" key="1">
    <citation type="journal article" date="2021" name="PeerJ">
        <title>Extensive microbial diversity within the chicken gut microbiome revealed by metagenomics and culture.</title>
        <authorList>
            <person name="Gilroy R."/>
            <person name="Ravi A."/>
            <person name="Getino M."/>
            <person name="Pursley I."/>
            <person name="Horton D.L."/>
            <person name="Alikhan N.F."/>
            <person name="Baker D."/>
            <person name="Gharbi K."/>
            <person name="Hall N."/>
            <person name="Watson M."/>
            <person name="Adriaenssens E.M."/>
            <person name="Foster-Nyarko E."/>
            <person name="Jarju S."/>
            <person name="Secka A."/>
            <person name="Antonio M."/>
            <person name="Oren A."/>
            <person name="Chaudhuri R.R."/>
            <person name="La Ragione R."/>
            <person name="Hildebrand F."/>
            <person name="Pallen M.J."/>
        </authorList>
    </citation>
    <scope>NUCLEOTIDE SEQUENCE</scope>
    <source>
        <strain evidence="8">CHK189-11263</strain>
    </source>
</reference>
<feature type="binding site" evidence="7">
    <location>
        <position position="154"/>
    </location>
    <ligand>
        <name>substrate</name>
    </ligand>
</feature>
<evidence type="ECO:0000256" key="3">
    <source>
        <dbReference type="ARBA" id="ARBA00022603"/>
    </source>
</evidence>
<comment type="caution">
    <text evidence="7">Lacks conserved residue(s) required for the propagation of feature annotation.</text>
</comment>
<dbReference type="EMBL" id="DWYC01000051">
    <property type="protein sequence ID" value="HJB56950.1"/>
    <property type="molecule type" value="Genomic_DNA"/>
</dbReference>
<accession>A0A9D2MA03</accession>
<feature type="binding site" evidence="7">
    <location>
        <begin position="190"/>
        <end position="193"/>
    </location>
    <ligand>
        <name>substrate</name>
    </ligand>
</feature>
<protein>
    <recommendedName>
        <fullName evidence="7">tRNA (guanine-N(7)-)-methyltransferase</fullName>
        <ecNumber evidence="7">2.1.1.33</ecNumber>
    </recommendedName>
    <alternativeName>
        <fullName evidence="7">tRNA (guanine(46)-N(7))-methyltransferase</fullName>
    </alternativeName>
    <alternativeName>
        <fullName evidence="7">tRNA(m7G46)-methyltransferase</fullName>
    </alternativeName>
</protein>
<evidence type="ECO:0000256" key="4">
    <source>
        <dbReference type="ARBA" id="ARBA00022679"/>
    </source>
</evidence>
<evidence type="ECO:0000256" key="5">
    <source>
        <dbReference type="ARBA" id="ARBA00022691"/>
    </source>
</evidence>
<feature type="binding site" evidence="7">
    <location>
        <position position="44"/>
    </location>
    <ligand>
        <name>S-adenosyl-L-methionine</name>
        <dbReference type="ChEBI" id="CHEBI:59789"/>
    </ligand>
</feature>
<keyword evidence="5 7" id="KW-0949">S-adenosyl-L-methionine</keyword>
<evidence type="ECO:0000256" key="1">
    <source>
        <dbReference type="ARBA" id="ARBA00000142"/>
    </source>
</evidence>
<evidence type="ECO:0000256" key="6">
    <source>
        <dbReference type="ARBA" id="ARBA00022694"/>
    </source>
</evidence>
<feature type="binding site" evidence="7">
    <location>
        <position position="69"/>
    </location>
    <ligand>
        <name>S-adenosyl-L-methionine</name>
        <dbReference type="ChEBI" id="CHEBI:59789"/>
    </ligand>
</feature>
<proteinExistence type="inferred from homology"/>
<dbReference type="InterPro" id="IPR029063">
    <property type="entry name" value="SAM-dependent_MTases_sf"/>
</dbReference>
<dbReference type="InterPro" id="IPR055361">
    <property type="entry name" value="tRNA_methyltr_TrmB_bact"/>
</dbReference>
<comment type="similarity">
    <text evidence="7">Belongs to the class I-like SAM-binding methyltransferase superfamily. TrmB family.</text>
</comment>
<comment type="catalytic activity">
    <reaction evidence="1 7">
        <text>guanosine(46) in tRNA + S-adenosyl-L-methionine = N(7)-methylguanosine(46) in tRNA + S-adenosyl-L-homocysteine</text>
        <dbReference type="Rhea" id="RHEA:42708"/>
        <dbReference type="Rhea" id="RHEA-COMP:10188"/>
        <dbReference type="Rhea" id="RHEA-COMP:10189"/>
        <dbReference type="ChEBI" id="CHEBI:57856"/>
        <dbReference type="ChEBI" id="CHEBI:59789"/>
        <dbReference type="ChEBI" id="CHEBI:74269"/>
        <dbReference type="ChEBI" id="CHEBI:74480"/>
        <dbReference type="EC" id="2.1.1.33"/>
    </reaction>
</comment>
<evidence type="ECO:0000313" key="9">
    <source>
        <dbReference type="Proteomes" id="UP000824208"/>
    </source>
</evidence>
<comment type="caution">
    <text evidence="8">The sequence shown here is derived from an EMBL/GenBank/DDBJ whole genome shotgun (WGS) entry which is preliminary data.</text>
</comment>
<dbReference type="PANTHER" id="PTHR23417:SF14">
    <property type="entry name" value="PENTACOTRIPEPTIDE-REPEAT REGION OF PRORP DOMAIN-CONTAINING PROTEIN"/>
    <property type="match status" value="1"/>
</dbReference>
<dbReference type="GO" id="GO:0008176">
    <property type="term" value="F:tRNA (guanine(46)-N7)-methyltransferase activity"/>
    <property type="evidence" value="ECO:0007669"/>
    <property type="project" value="UniProtKB-UniRule"/>
</dbReference>
<dbReference type="EC" id="2.1.1.33" evidence="7"/>
<name>A0A9D2MA03_9FIRM</name>
<dbReference type="CDD" id="cd02440">
    <property type="entry name" value="AdoMet_MTases"/>
    <property type="match status" value="1"/>
</dbReference>
<feature type="binding site" evidence="7">
    <location>
        <position position="96"/>
    </location>
    <ligand>
        <name>S-adenosyl-L-methionine</name>
        <dbReference type="ChEBI" id="CHEBI:59789"/>
    </ligand>
</feature>
<evidence type="ECO:0000256" key="2">
    <source>
        <dbReference type="ARBA" id="ARBA00003015"/>
    </source>
</evidence>
<gene>
    <name evidence="7 8" type="primary">trmB</name>
    <name evidence="8" type="ORF">H9714_05300</name>
</gene>
<dbReference type="GO" id="GO:0043527">
    <property type="term" value="C:tRNA methyltransferase complex"/>
    <property type="evidence" value="ECO:0007669"/>
    <property type="project" value="TreeGrafter"/>
</dbReference>
<evidence type="ECO:0000313" key="8">
    <source>
        <dbReference type="EMBL" id="HJB56950.1"/>
    </source>
</evidence>
<dbReference type="PROSITE" id="PS51625">
    <property type="entry name" value="SAM_MT_TRMB"/>
    <property type="match status" value="1"/>
</dbReference>
<keyword evidence="6 7" id="KW-0819">tRNA processing</keyword>
<evidence type="ECO:0000256" key="7">
    <source>
        <dbReference type="HAMAP-Rule" id="MF_01057"/>
    </source>
</evidence>
<dbReference type="AlphaFoldDB" id="A0A9D2MA03"/>
<dbReference type="Proteomes" id="UP000824208">
    <property type="component" value="Unassembled WGS sequence"/>
</dbReference>